<feature type="region of interest" description="Disordered" evidence="17">
    <location>
        <begin position="17"/>
        <end position="100"/>
    </location>
</feature>
<evidence type="ECO:0000256" key="11">
    <source>
        <dbReference type="ARBA" id="ARBA00022990"/>
    </source>
</evidence>
<feature type="domain" description="U-box" evidence="18">
    <location>
        <begin position="1044"/>
        <end position="1117"/>
    </location>
</feature>
<dbReference type="GO" id="GO:0000209">
    <property type="term" value="P:protein polyubiquitination"/>
    <property type="evidence" value="ECO:0007669"/>
    <property type="project" value="TreeGrafter"/>
</dbReference>
<dbReference type="EC" id="2.3.2.27" evidence="6"/>
<evidence type="ECO:0000256" key="2">
    <source>
        <dbReference type="ARBA" id="ARBA00004123"/>
    </source>
</evidence>
<dbReference type="PROSITE" id="PS51698">
    <property type="entry name" value="U_BOX"/>
    <property type="match status" value="1"/>
</dbReference>
<dbReference type="Proteomes" id="UP001461498">
    <property type="component" value="Unassembled WGS sequence"/>
</dbReference>
<sequence>MSELTQEEIRQRRLARLAALNTSSGTSNGQQLPTSPGPSSLATSPVTPVPLQSTEAPPFLLVGQKSDSQSTDSSQMEVEEAGSEAENAVPTRATGDGKGVHTAQLDVDSGIENMEVEEPKESRVRTTSTSSEVPEEFLQGVVARVLCVSWTEQSESTIYLPQTAAVVAERQREGVPNDLQDLISQCLMEVTCQIASGENPLPSPVLCSSPADEGPTAMELQPAPPPPTPQPPSHASTTLTYLTECYSRVAVEERNHPKKSSVKPLSTVLAELRAQCVQFTALMLQDVLMDEVDLTGPSGTLSSPLLQPLLSQNLPRGFLIELLSKLAGTPDILSKVFSPLLQGLFRTMQGASLVDNAHRKPLEGLAELVEMRCGSSSSIRPICSLITNQVQFLPDIVTNAGGREITRTSFLGPFLSVSVFTEEDPKVGDRFFSGNSASDKTLYSTLQAELENSRVLMHKIFHDILVNSPSREAMLAFIAAVLRHNEKRTQMHSDDRALAGDGFMLNLLSILQMLAVKVKMDKIDPLYPFHPSSMVDVKDDTRLKLTSQEASDWIESLNKKMQWKDPKFPTQCWFLTLHCHNIALLPAMQRYQRRLRSLRDLQKLVDEMLNSEEQWKSLPFAARNKELIKRWKHQIKKLIRNKSCAEAGLLDKTLMRRALLFYTSVAEFLLQVLTEAPYTYNPTLPLPAEPPAVFAALPEWYVEDIAEFLLFVLQCMPSVVADGLDDTLVTWLLVCVCTPQAIKNPYLVAKVVEVLFVLHSGILPRNQPLYLKIMNHPISETHLASYLMKFYTDVETTGSSSEFYDKFTIRYHISLILKSMWESPVHRDAIIKESKSGKQFVKFINMLMNDTTFLLDESLESLKRIHEVQEMMADQTKWFQLSTEQQQSRSRQLVADERQCRSYLTLARETVDMFHYLTVEIKEPFLRLELVERLSAMLNFNLQQLCGPKCKNLKVNNPEKYGWEPRRLLGQLVDIYLHLDCDEFASAIAADERSFRKELFEDAGSRLQKSMIKTALEVEQFRALAAKAAEIAIQNIKKEVDYNDAPDEFRDPLMDTVMEDPVLLPSGKVMDRYVIIRHLLNSSTDPFSRQPLSEDMLKPATELKERIQAWKQEKERAAQM</sequence>
<dbReference type="InterPro" id="IPR013083">
    <property type="entry name" value="Znf_RING/FYVE/PHD"/>
</dbReference>
<reference evidence="19 20" key="1">
    <citation type="submission" date="2022-12" db="EMBL/GenBank/DDBJ databases">
        <title>Chromosome-level genome assembly of true bugs.</title>
        <authorList>
            <person name="Ma L."/>
            <person name="Li H."/>
        </authorList>
    </citation>
    <scope>NUCLEOTIDE SEQUENCE [LARGE SCALE GENOMIC DNA]</scope>
    <source>
        <strain evidence="19">Lab_2022b</strain>
    </source>
</reference>
<proteinExistence type="inferred from homology"/>
<dbReference type="InterPro" id="IPR045132">
    <property type="entry name" value="UBE4"/>
</dbReference>
<evidence type="ECO:0000256" key="7">
    <source>
        <dbReference type="ARBA" id="ARBA00022490"/>
    </source>
</evidence>
<evidence type="ECO:0000256" key="5">
    <source>
        <dbReference type="ARBA" id="ARBA00007434"/>
    </source>
</evidence>
<comment type="subcellular location">
    <subcellularLocation>
        <location evidence="3">Cytoplasm</location>
    </subcellularLocation>
    <subcellularLocation>
        <location evidence="2">Nucleus</location>
    </subcellularLocation>
</comment>
<gene>
    <name evidence="19" type="ORF">O3M35_007452</name>
</gene>
<evidence type="ECO:0000259" key="18">
    <source>
        <dbReference type="PROSITE" id="PS51698"/>
    </source>
</evidence>
<dbReference type="GO" id="GO:0005737">
    <property type="term" value="C:cytoplasm"/>
    <property type="evidence" value="ECO:0007669"/>
    <property type="project" value="UniProtKB-SubCell"/>
</dbReference>
<dbReference type="InterPro" id="IPR003613">
    <property type="entry name" value="Ubox_domain"/>
</dbReference>
<evidence type="ECO:0000256" key="17">
    <source>
        <dbReference type="SAM" id="MobiDB-lite"/>
    </source>
</evidence>
<dbReference type="SMART" id="SM00504">
    <property type="entry name" value="Ubox"/>
    <property type="match status" value="1"/>
</dbReference>
<organism evidence="19 20">
    <name type="scientific">Rhynocoris fuscipes</name>
    <dbReference type="NCBI Taxonomy" id="488301"/>
    <lineage>
        <taxon>Eukaryota</taxon>
        <taxon>Metazoa</taxon>
        <taxon>Ecdysozoa</taxon>
        <taxon>Arthropoda</taxon>
        <taxon>Hexapoda</taxon>
        <taxon>Insecta</taxon>
        <taxon>Pterygota</taxon>
        <taxon>Neoptera</taxon>
        <taxon>Paraneoptera</taxon>
        <taxon>Hemiptera</taxon>
        <taxon>Heteroptera</taxon>
        <taxon>Panheteroptera</taxon>
        <taxon>Cimicomorpha</taxon>
        <taxon>Reduviidae</taxon>
        <taxon>Harpactorinae</taxon>
        <taxon>Harpactorini</taxon>
        <taxon>Rhynocoris</taxon>
    </lineage>
</organism>
<dbReference type="PANTHER" id="PTHR13931">
    <property type="entry name" value="UBIQUITINATION FACTOR E4"/>
    <property type="match status" value="1"/>
</dbReference>
<name>A0AAW1DD38_9HEMI</name>
<evidence type="ECO:0000256" key="10">
    <source>
        <dbReference type="ARBA" id="ARBA00022786"/>
    </source>
</evidence>
<dbReference type="SUPFAM" id="SSF57850">
    <property type="entry name" value="RING/U-box"/>
    <property type="match status" value="1"/>
</dbReference>
<evidence type="ECO:0000256" key="1">
    <source>
        <dbReference type="ARBA" id="ARBA00000900"/>
    </source>
</evidence>
<dbReference type="FunFam" id="3.30.40.10:FF:000060">
    <property type="entry name" value="ubiquitin conjugation factor E4 B"/>
    <property type="match status" value="1"/>
</dbReference>
<feature type="compositionally biased region" description="Polar residues" evidence="17">
    <location>
        <begin position="21"/>
        <end position="55"/>
    </location>
</feature>
<comment type="pathway">
    <text evidence="4">Protein modification; protein ubiquitination.</text>
</comment>
<dbReference type="InterPro" id="IPR019474">
    <property type="entry name" value="Ub_conjug_fac_E4_core"/>
</dbReference>
<comment type="function">
    <text evidence="13">Ubiquitin-protein ligase that probably functions as an E3 ligase in conjunction with specific E1 and E2 ligases. May also function as an E4 ligase mediating the assembly of polyubiquitin chains on substrates ubiquitinated by another E3 ubiquitin ligase. May regulate myosin assembly in striated muscles together with STUB1 and VCP/p97 by targeting myosin chaperone UNC45B for proteasomal degradation.</text>
</comment>
<evidence type="ECO:0000256" key="15">
    <source>
        <dbReference type="ARBA" id="ARBA00081821"/>
    </source>
</evidence>
<comment type="similarity">
    <text evidence="5">Belongs to the ubiquitin conjugation factor E4 family.</text>
</comment>
<dbReference type="GO" id="GO:0006511">
    <property type="term" value="P:ubiquitin-dependent protein catabolic process"/>
    <property type="evidence" value="ECO:0007669"/>
    <property type="project" value="InterPro"/>
</dbReference>
<keyword evidence="9" id="KW-0808">Transferase</keyword>
<accession>A0AAW1DD38</accession>
<dbReference type="EMBL" id="JAPXFL010000004">
    <property type="protein sequence ID" value="KAK9507640.1"/>
    <property type="molecule type" value="Genomic_DNA"/>
</dbReference>
<dbReference type="GO" id="GO:0034450">
    <property type="term" value="F:ubiquitin-ubiquitin ligase activity"/>
    <property type="evidence" value="ECO:0007669"/>
    <property type="project" value="InterPro"/>
</dbReference>
<dbReference type="Pfam" id="PF04564">
    <property type="entry name" value="U-box"/>
    <property type="match status" value="1"/>
</dbReference>
<evidence type="ECO:0000256" key="4">
    <source>
        <dbReference type="ARBA" id="ARBA00004906"/>
    </source>
</evidence>
<evidence type="ECO:0000256" key="13">
    <source>
        <dbReference type="ARBA" id="ARBA00056267"/>
    </source>
</evidence>
<dbReference type="Pfam" id="PF10408">
    <property type="entry name" value="Ufd2P_core"/>
    <property type="match status" value="1"/>
</dbReference>
<keyword evidence="20" id="KW-1185">Reference proteome</keyword>
<dbReference type="AlphaFoldDB" id="A0AAW1DD38"/>
<comment type="catalytic activity">
    <reaction evidence="1">
        <text>S-ubiquitinyl-[E2 ubiquitin-conjugating enzyme]-L-cysteine + [acceptor protein]-L-lysine = [E2 ubiquitin-conjugating enzyme]-L-cysteine + N(6)-ubiquitinyl-[acceptor protein]-L-lysine.</text>
        <dbReference type="EC" id="2.3.2.27"/>
    </reaction>
</comment>
<feature type="compositionally biased region" description="Low complexity" evidence="17">
    <location>
        <begin position="66"/>
        <end position="75"/>
    </location>
</feature>
<dbReference type="GO" id="GO:0000151">
    <property type="term" value="C:ubiquitin ligase complex"/>
    <property type="evidence" value="ECO:0007669"/>
    <property type="project" value="InterPro"/>
</dbReference>
<keyword evidence="8" id="KW-0597">Phosphoprotein</keyword>
<protein>
    <recommendedName>
        <fullName evidence="14">Ubiquitin conjugation factor E4 B</fullName>
        <ecNumber evidence="6">2.3.2.27</ecNumber>
    </recommendedName>
    <alternativeName>
        <fullName evidence="16">RING-type E3 ubiquitin transferase E4 B</fullName>
    </alternativeName>
    <alternativeName>
        <fullName evidence="15">Ubiquitin fusion degradation protein 2</fullName>
    </alternativeName>
</protein>
<dbReference type="CDD" id="cd16658">
    <property type="entry name" value="RING-Ubox_UBE4B"/>
    <property type="match status" value="1"/>
</dbReference>
<feature type="compositionally biased region" description="Pro residues" evidence="17">
    <location>
        <begin position="222"/>
        <end position="232"/>
    </location>
</feature>
<evidence type="ECO:0000256" key="16">
    <source>
        <dbReference type="ARBA" id="ARBA00083610"/>
    </source>
</evidence>
<keyword evidence="12" id="KW-0539">Nucleus</keyword>
<dbReference type="PANTHER" id="PTHR13931:SF2">
    <property type="entry name" value="UBIQUITIN CONJUGATION FACTOR E4 B"/>
    <property type="match status" value="1"/>
</dbReference>
<evidence type="ECO:0000256" key="6">
    <source>
        <dbReference type="ARBA" id="ARBA00012483"/>
    </source>
</evidence>
<keyword evidence="10" id="KW-0833">Ubl conjugation pathway</keyword>
<comment type="caution">
    <text evidence="19">The sequence shown here is derived from an EMBL/GenBank/DDBJ whole genome shotgun (WGS) entry which is preliminary data.</text>
</comment>
<evidence type="ECO:0000256" key="3">
    <source>
        <dbReference type="ARBA" id="ARBA00004496"/>
    </source>
</evidence>
<feature type="region of interest" description="Disordered" evidence="17">
    <location>
        <begin position="209"/>
        <end position="236"/>
    </location>
</feature>
<evidence type="ECO:0000313" key="19">
    <source>
        <dbReference type="EMBL" id="KAK9507640.1"/>
    </source>
</evidence>
<dbReference type="Gene3D" id="3.30.40.10">
    <property type="entry name" value="Zinc/RING finger domain, C3HC4 (zinc finger)"/>
    <property type="match status" value="1"/>
</dbReference>
<dbReference type="GO" id="GO:0036503">
    <property type="term" value="P:ERAD pathway"/>
    <property type="evidence" value="ECO:0007669"/>
    <property type="project" value="InterPro"/>
</dbReference>
<evidence type="ECO:0000256" key="14">
    <source>
        <dbReference type="ARBA" id="ARBA00072779"/>
    </source>
</evidence>
<evidence type="ECO:0000256" key="8">
    <source>
        <dbReference type="ARBA" id="ARBA00022553"/>
    </source>
</evidence>
<evidence type="ECO:0000256" key="12">
    <source>
        <dbReference type="ARBA" id="ARBA00023242"/>
    </source>
</evidence>
<keyword evidence="7" id="KW-0963">Cytoplasm</keyword>
<evidence type="ECO:0000313" key="20">
    <source>
        <dbReference type="Proteomes" id="UP001461498"/>
    </source>
</evidence>
<keyword evidence="11" id="KW-0007">Acetylation</keyword>
<evidence type="ECO:0000256" key="9">
    <source>
        <dbReference type="ARBA" id="ARBA00022679"/>
    </source>
</evidence>
<dbReference type="GO" id="GO:0005634">
    <property type="term" value="C:nucleus"/>
    <property type="evidence" value="ECO:0007669"/>
    <property type="project" value="UniProtKB-SubCell"/>
</dbReference>